<reference evidence="11 12" key="1">
    <citation type="journal article" date="2017" name="Nat. Ecol. Evol.">
        <title>Scallop genome provides insights into evolution of bilaterian karyotype and development.</title>
        <authorList>
            <person name="Wang S."/>
            <person name="Zhang J."/>
            <person name="Jiao W."/>
            <person name="Li J."/>
            <person name="Xun X."/>
            <person name="Sun Y."/>
            <person name="Guo X."/>
            <person name="Huan P."/>
            <person name="Dong B."/>
            <person name="Zhang L."/>
            <person name="Hu X."/>
            <person name="Sun X."/>
            <person name="Wang J."/>
            <person name="Zhao C."/>
            <person name="Wang Y."/>
            <person name="Wang D."/>
            <person name="Huang X."/>
            <person name="Wang R."/>
            <person name="Lv J."/>
            <person name="Li Y."/>
            <person name="Zhang Z."/>
            <person name="Liu B."/>
            <person name="Lu W."/>
            <person name="Hui Y."/>
            <person name="Liang J."/>
            <person name="Zhou Z."/>
            <person name="Hou R."/>
            <person name="Li X."/>
            <person name="Liu Y."/>
            <person name="Li H."/>
            <person name="Ning X."/>
            <person name="Lin Y."/>
            <person name="Zhao L."/>
            <person name="Xing Q."/>
            <person name="Dou J."/>
            <person name="Li Y."/>
            <person name="Mao J."/>
            <person name="Guo H."/>
            <person name="Dou H."/>
            <person name="Li T."/>
            <person name="Mu C."/>
            <person name="Jiang W."/>
            <person name="Fu Q."/>
            <person name="Fu X."/>
            <person name="Miao Y."/>
            <person name="Liu J."/>
            <person name="Yu Q."/>
            <person name="Li R."/>
            <person name="Liao H."/>
            <person name="Li X."/>
            <person name="Kong Y."/>
            <person name="Jiang Z."/>
            <person name="Chourrout D."/>
            <person name="Li R."/>
            <person name="Bao Z."/>
        </authorList>
    </citation>
    <scope>NUCLEOTIDE SEQUENCE [LARGE SCALE GENOMIC DNA]</scope>
    <source>
        <strain evidence="11 12">PY_sf001</strain>
    </source>
</reference>
<dbReference type="GO" id="GO:0007187">
    <property type="term" value="P:G protein-coupled receptor signaling pathway, coupled to cyclic nucleotide second messenger"/>
    <property type="evidence" value="ECO:0007669"/>
    <property type="project" value="TreeGrafter"/>
</dbReference>
<proteinExistence type="predicted"/>
<keyword evidence="8" id="KW-0807">Transducer</keyword>
<dbReference type="PANTHER" id="PTHR24247">
    <property type="entry name" value="5-HYDROXYTRYPTAMINE RECEPTOR"/>
    <property type="match status" value="1"/>
</dbReference>
<dbReference type="GO" id="GO:0004993">
    <property type="term" value="F:G protein-coupled serotonin receptor activity"/>
    <property type="evidence" value="ECO:0007669"/>
    <property type="project" value="TreeGrafter"/>
</dbReference>
<evidence type="ECO:0000256" key="5">
    <source>
        <dbReference type="ARBA" id="ARBA00023040"/>
    </source>
</evidence>
<keyword evidence="5" id="KW-0297">G-protein coupled receptor</keyword>
<keyword evidence="7 11" id="KW-0675">Receptor</keyword>
<feature type="transmembrane region" description="Helical" evidence="9">
    <location>
        <begin position="257"/>
        <end position="277"/>
    </location>
</feature>
<keyword evidence="3 9" id="KW-0812">Transmembrane</keyword>
<feature type="domain" description="G-protein coupled receptors family 1 profile" evidence="10">
    <location>
        <begin position="27"/>
        <end position="308"/>
    </location>
</feature>
<evidence type="ECO:0000256" key="2">
    <source>
        <dbReference type="ARBA" id="ARBA00022475"/>
    </source>
</evidence>
<dbReference type="GO" id="GO:0007197">
    <property type="term" value="P:adenylate cyclase-inhibiting G protein-coupled acetylcholine receptor signaling pathway"/>
    <property type="evidence" value="ECO:0007669"/>
    <property type="project" value="TreeGrafter"/>
</dbReference>
<dbReference type="AlphaFoldDB" id="A0A210PNG3"/>
<dbReference type="GO" id="GO:0030425">
    <property type="term" value="C:dendrite"/>
    <property type="evidence" value="ECO:0007669"/>
    <property type="project" value="TreeGrafter"/>
</dbReference>
<keyword evidence="2" id="KW-1003">Cell membrane</keyword>
<organism evidence="11 12">
    <name type="scientific">Mizuhopecten yessoensis</name>
    <name type="common">Japanese scallop</name>
    <name type="synonym">Patinopecten yessoensis</name>
    <dbReference type="NCBI Taxonomy" id="6573"/>
    <lineage>
        <taxon>Eukaryota</taxon>
        <taxon>Metazoa</taxon>
        <taxon>Spiralia</taxon>
        <taxon>Lophotrochozoa</taxon>
        <taxon>Mollusca</taxon>
        <taxon>Bivalvia</taxon>
        <taxon>Autobranchia</taxon>
        <taxon>Pteriomorphia</taxon>
        <taxon>Pectinida</taxon>
        <taxon>Pectinoidea</taxon>
        <taxon>Pectinidae</taxon>
        <taxon>Mizuhopecten</taxon>
    </lineage>
</organism>
<evidence type="ECO:0000259" key="10">
    <source>
        <dbReference type="PROSITE" id="PS50262"/>
    </source>
</evidence>
<evidence type="ECO:0000313" key="12">
    <source>
        <dbReference type="Proteomes" id="UP000242188"/>
    </source>
</evidence>
<comment type="caution">
    <text evidence="11">The sequence shown here is derived from an EMBL/GenBank/DDBJ whole genome shotgun (WGS) entry which is preliminary data.</text>
</comment>
<dbReference type="SUPFAM" id="SSF81321">
    <property type="entry name" value="Family A G protein-coupled receptor-like"/>
    <property type="match status" value="1"/>
</dbReference>
<dbReference type="GO" id="GO:0045202">
    <property type="term" value="C:synapse"/>
    <property type="evidence" value="ECO:0007669"/>
    <property type="project" value="TreeGrafter"/>
</dbReference>
<feature type="transmembrane region" description="Helical" evidence="9">
    <location>
        <begin position="82"/>
        <end position="107"/>
    </location>
</feature>
<dbReference type="PROSITE" id="PS50262">
    <property type="entry name" value="G_PROTEIN_RECEP_F1_2"/>
    <property type="match status" value="1"/>
</dbReference>
<protein>
    <submittedName>
        <fullName evidence="11">5-hydroxytryptamine receptor 1A</fullName>
    </submittedName>
</protein>
<dbReference type="STRING" id="6573.A0A210PNG3"/>
<evidence type="ECO:0000256" key="6">
    <source>
        <dbReference type="ARBA" id="ARBA00023136"/>
    </source>
</evidence>
<name>A0A210PNG3_MIZYE</name>
<comment type="subcellular location">
    <subcellularLocation>
        <location evidence="1">Cell membrane</location>
        <topology evidence="1">Multi-pass membrane protein</topology>
    </subcellularLocation>
</comment>
<dbReference type="PRINTS" id="PR00237">
    <property type="entry name" value="GPCRRHODOPSN"/>
</dbReference>
<gene>
    <name evidence="11" type="ORF">KP79_PYT25264</name>
</gene>
<feature type="transmembrane region" description="Helical" evidence="9">
    <location>
        <begin position="128"/>
        <end position="151"/>
    </location>
</feature>
<dbReference type="Pfam" id="PF00001">
    <property type="entry name" value="7tm_1"/>
    <property type="match status" value="1"/>
</dbReference>
<dbReference type="InterPro" id="IPR017452">
    <property type="entry name" value="GPCR_Rhodpsn_7TM"/>
</dbReference>
<keyword evidence="6 9" id="KW-0472">Membrane</keyword>
<keyword evidence="12" id="KW-1185">Reference proteome</keyword>
<feature type="transmembrane region" description="Helical" evidence="9">
    <location>
        <begin position="6"/>
        <end position="36"/>
    </location>
</feature>
<keyword evidence="4 9" id="KW-1133">Transmembrane helix</keyword>
<dbReference type="Proteomes" id="UP000242188">
    <property type="component" value="Unassembled WGS sequence"/>
</dbReference>
<feature type="transmembrane region" description="Helical" evidence="9">
    <location>
        <begin position="48"/>
        <end position="70"/>
    </location>
</feature>
<dbReference type="GO" id="GO:0005886">
    <property type="term" value="C:plasma membrane"/>
    <property type="evidence" value="ECO:0007669"/>
    <property type="project" value="UniProtKB-SubCell"/>
</dbReference>
<evidence type="ECO:0000256" key="4">
    <source>
        <dbReference type="ARBA" id="ARBA00022989"/>
    </source>
</evidence>
<evidence type="ECO:0000313" key="11">
    <source>
        <dbReference type="EMBL" id="OWF38050.1"/>
    </source>
</evidence>
<evidence type="ECO:0000256" key="8">
    <source>
        <dbReference type="ARBA" id="ARBA00023224"/>
    </source>
</evidence>
<dbReference type="InterPro" id="IPR000276">
    <property type="entry name" value="GPCR_Rhodpsn"/>
</dbReference>
<evidence type="ECO:0000256" key="3">
    <source>
        <dbReference type="ARBA" id="ARBA00022692"/>
    </source>
</evidence>
<evidence type="ECO:0000256" key="1">
    <source>
        <dbReference type="ARBA" id="ARBA00004651"/>
    </source>
</evidence>
<accession>A0A210PNG3</accession>
<feature type="transmembrane region" description="Helical" evidence="9">
    <location>
        <begin position="171"/>
        <end position="196"/>
    </location>
</feature>
<dbReference type="OrthoDB" id="10071887at2759"/>
<sequence>MYSEFPTYAVVIAGIVVTIVMFSAILGNAFVILAFIRDEKLRIVYNVYLVNLALTDLLLGCISMPLFAVYTLNSYRWIMHRYVCTLFMTINEVLCCEVVIMMVILSWDRLKLLTQKLEYMQQQTIRRALMKVVVSWILSFLVHGPVHFVFHSSDHEHSHSKCSAVYHEHKMYSSILTVIQFTVPFLCLCIINSMIFQKVRVRIKRREAARNRMTGYHGVPSTNNLNALTAVVDELTNTRSLTKASGAKRALRTAKNLALLVFVFLVTWAPYSLTYFVDTVCTTCVNEHVTTVMLWVLWSKSAMNPFLYNYMSPGFKENFKAMIKCQCKRQQ</sequence>
<evidence type="ECO:0000256" key="9">
    <source>
        <dbReference type="SAM" id="Phobius"/>
    </source>
</evidence>
<dbReference type="Gene3D" id="1.20.1070.10">
    <property type="entry name" value="Rhodopsin 7-helix transmembrane proteins"/>
    <property type="match status" value="1"/>
</dbReference>
<dbReference type="EMBL" id="NEDP02005574">
    <property type="protein sequence ID" value="OWF38050.1"/>
    <property type="molecule type" value="Genomic_DNA"/>
</dbReference>
<evidence type="ECO:0000256" key="7">
    <source>
        <dbReference type="ARBA" id="ARBA00023170"/>
    </source>
</evidence>
<dbReference type="PANTHER" id="PTHR24247:SF195">
    <property type="entry name" value="G-PROTEIN COUPLED RECEPTORS FAMILY 1 PROFILE DOMAIN-CONTAINING PROTEIN"/>
    <property type="match status" value="1"/>
</dbReference>
<dbReference type="GO" id="GO:0016907">
    <property type="term" value="F:G protein-coupled acetylcholine receptor activity"/>
    <property type="evidence" value="ECO:0007669"/>
    <property type="project" value="TreeGrafter"/>
</dbReference>